<accession>A0ABP7DPL9</accession>
<reference evidence="2" key="1">
    <citation type="journal article" date="2019" name="Int. J. Syst. Evol. Microbiol.">
        <title>The Global Catalogue of Microorganisms (GCM) 10K type strain sequencing project: providing services to taxonomists for standard genome sequencing and annotation.</title>
        <authorList>
            <consortium name="The Broad Institute Genomics Platform"/>
            <consortium name="The Broad Institute Genome Sequencing Center for Infectious Disease"/>
            <person name="Wu L."/>
            <person name="Ma J."/>
        </authorList>
    </citation>
    <scope>NUCLEOTIDE SEQUENCE [LARGE SCALE GENOMIC DNA]</scope>
    <source>
        <strain evidence="2">JCM 17498</strain>
    </source>
</reference>
<evidence type="ECO:0000313" key="1">
    <source>
        <dbReference type="EMBL" id="GAA3708510.1"/>
    </source>
</evidence>
<keyword evidence="2" id="KW-1185">Reference proteome</keyword>
<proteinExistence type="predicted"/>
<organism evidence="1 2">
    <name type="scientific">Sphingomonas cynarae</name>
    <dbReference type="NCBI Taxonomy" id="930197"/>
    <lineage>
        <taxon>Bacteria</taxon>
        <taxon>Pseudomonadati</taxon>
        <taxon>Pseudomonadota</taxon>
        <taxon>Alphaproteobacteria</taxon>
        <taxon>Sphingomonadales</taxon>
        <taxon>Sphingomonadaceae</taxon>
        <taxon>Sphingomonas</taxon>
    </lineage>
</organism>
<comment type="caution">
    <text evidence="1">The sequence shown here is derived from an EMBL/GenBank/DDBJ whole genome shotgun (WGS) entry which is preliminary data.</text>
</comment>
<protein>
    <recommendedName>
        <fullName evidence="3">DUF3168 domain-containing protein</fullName>
    </recommendedName>
</protein>
<sequence>MTGADIMGELLLGYAPLHALVPIANIKAGKLPANAPLNSLLIRTISSVERQRLKRGKTVRTNDRVSITVRADSYDAQIRILDLVVDACADRQGNFAGALRASVLTAGRGPDLSGPGDSFEQAQDFKVSFDKPVSRGE</sequence>
<evidence type="ECO:0000313" key="2">
    <source>
        <dbReference type="Proteomes" id="UP001500523"/>
    </source>
</evidence>
<name>A0ABP7DPL9_9SPHN</name>
<dbReference type="EMBL" id="BAABBF010000003">
    <property type="protein sequence ID" value="GAA3708510.1"/>
    <property type="molecule type" value="Genomic_DNA"/>
</dbReference>
<dbReference type="Proteomes" id="UP001500523">
    <property type="component" value="Unassembled WGS sequence"/>
</dbReference>
<gene>
    <name evidence="1" type="ORF">GCM10022268_17300</name>
</gene>
<evidence type="ECO:0008006" key="3">
    <source>
        <dbReference type="Google" id="ProtNLM"/>
    </source>
</evidence>